<accession>A0A0H3IAQ1</accession>
<evidence type="ECO:0000313" key="4">
    <source>
        <dbReference type="Proteomes" id="UP001194579"/>
    </source>
</evidence>
<sequence length="101" mass="11937">MKINDEMTFYIEVKSSISKLIDTYGKYLDEKTINSVNHFLAHGEYEMAYEGMFIDLMLIGFNPDNIDIPHYIRIGTLLDLNKESTFDFYFWNKLNSYLNLS</sequence>
<dbReference type="HOGENOM" id="CLU_2357092_0_0_6"/>
<keyword evidence="4" id="KW-1185">Reference proteome</keyword>
<evidence type="ECO:0000313" key="2">
    <source>
        <dbReference type="EMBL" id="MBI0557112.1"/>
    </source>
</evidence>
<dbReference type="EMBL" id="WABS01000065">
    <property type="protein sequence ID" value="MBI0557112.1"/>
    <property type="molecule type" value="Genomic_DNA"/>
</dbReference>
<evidence type="ECO:0008006" key="5">
    <source>
        <dbReference type="Google" id="ProtNLM"/>
    </source>
</evidence>
<dbReference type="AlphaFoldDB" id="A0A0H3IAQ1"/>
<dbReference type="EMBL" id="CP003415">
    <property type="protein sequence ID" value="AFI92516.1"/>
    <property type="molecule type" value="Genomic_DNA"/>
</dbReference>
<evidence type="ECO:0000313" key="1">
    <source>
        <dbReference type="EMBL" id="AFI92516.1"/>
    </source>
</evidence>
<reference evidence="1" key="2">
    <citation type="submission" date="2012-03" db="EMBL/GenBank/DDBJ databases">
        <authorList>
            <person name="Koskinen P."/>
            <person name="Laine P."/>
            <person name="Niemi O."/>
            <person name="Nykyri J."/>
            <person name="Harjunpaa H."/>
            <person name="Auvinen P."/>
            <person name="Paulin L."/>
            <person name="Pirhonen M."/>
            <person name="Palva T."/>
            <person name="Holm L."/>
        </authorList>
    </citation>
    <scope>NUCLEOTIDE SEQUENCE</scope>
    <source>
        <strain evidence="1">SCC3193</strain>
    </source>
</reference>
<gene>
    <name evidence="1" type="ordered locus">W5S_4470</name>
    <name evidence="2" type="ORF">F6Q06_21875</name>
</gene>
<organism evidence="1 3">
    <name type="scientific">Pectobacterium parmentieri</name>
    <dbReference type="NCBI Taxonomy" id="1905730"/>
    <lineage>
        <taxon>Bacteria</taxon>
        <taxon>Pseudomonadati</taxon>
        <taxon>Pseudomonadota</taxon>
        <taxon>Gammaproteobacteria</taxon>
        <taxon>Enterobacterales</taxon>
        <taxon>Pectobacteriaceae</taxon>
        <taxon>Pectobacterium</taxon>
    </lineage>
</organism>
<proteinExistence type="predicted"/>
<reference evidence="4" key="3">
    <citation type="submission" date="2023-07" db="EMBL/GenBank/DDBJ databases">
        <title>Identification of Pectobacterium versatile causing blackleg of potato from New York State with a whole genome sequencing approach.</title>
        <authorList>
            <person name="Ma X."/>
            <person name="Swingle B."/>
        </authorList>
    </citation>
    <scope>NUCLEOTIDE SEQUENCE [LARGE SCALE GENOMIC DNA]</scope>
    <source>
        <strain evidence="4">NY1588A</strain>
    </source>
</reference>
<evidence type="ECO:0000313" key="3">
    <source>
        <dbReference type="Proteomes" id="UP000008044"/>
    </source>
</evidence>
<dbReference type="RefSeq" id="WP_014701896.1">
    <property type="nucleotide sequence ID" value="NC_017845.1"/>
</dbReference>
<reference evidence="2" key="4">
    <citation type="submission" date="2024-05" db="EMBL/GenBank/DDBJ databases">
        <title>Identification of Pectobacterium versatile causing blackleg of potato from New York State with a whole genome sequencing approach.</title>
        <authorList>
            <person name="Ma X."/>
            <person name="Swingle B."/>
        </authorList>
    </citation>
    <scope>NUCLEOTIDE SEQUENCE</scope>
    <source>
        <strain evidence="2">NY1588A</strain>
    </source>
</reference>
<dbReference type="eggNOG" id="ENOG5032PAS">
    <property type="taxonomic scope" value="Bacteria"/>
</dbReference>
<protein>
    <recommendedName>
        <fullName evidence="5">MafI family immunity protein</fullName>
    </recommendedName>
</protein>
<dbReference type="Proteomes" id="UP001194579">
    <property type="component" value="Unassembled WGS sequence"/>
</dbReference>
<name>A0A0H3IAQ1_PECPM</name>
<reference evidence="1 3" key="1">
    <citation type="journal article" date="2012" name="J. Bacteriol.">
        <title>Genome sequence of Pectobacterium sp. strain SCC3193.</title>
        <authorList>
            <person name="Koskinen J.P."/>
            <person name="Laine P."/>
            <person name="Niemi O."/>
            <person name="Nykyri J."/>
            <person name="Harjunpaa H."/>
            <person name="Auvinen P."/>
            <person name="Paulin L."/>
            <person name="Pirhonen M."/>
            <person name="Palva T."/>
            <person name="Holm L."/>
        </authorList>
    </citation>
    <scope>NUCLEOTIDE SEQUENCE [LARGE SCALE GENOMIC DNA]</scope>
    <source>
        <strain evidence="1 3">SCC3193</strain>
    </source>
</reference>
<dbReference type="KEGG" id="pec:W5S_4470"/>
<dbReference type="STRING" id="1905730.W5S_4470"/>
<dbReference type="Proteomes" id="UP000008044">
    <property type="component" value="Chromosome"/>
</dbReference>